<dbReference type="Proteomes" id="UP000068447">
    <property type="component" value="Chromosome"/>
</dbReference>
<dbReference type="RefSeq" id="WP_062478309.1">
    <property type="nucleotide sequence ID" value="NZ_CP013650.1"/>
</dbReference>
<proteinExistence type="predicted"/>
<accession>A0A0U2Z6F1</accession>
<protein>
    <submittedName>
        <fullName evidence="2">Uncharacterized protein</fullName>
    </submittedName>
</protein>
<dbReference type="EMBL" id="CP013650">
    <property type="protein sequence ID" value="ALS98036.1"/>
    <property type="molecule type" value="Genomic_DNA"/>
</dbReference>
<dbReference type="InterPro" id="IPR023614">
    <property type="entry name" value="Porin_dom_sf"/>
</dbReference>
<evidence type="ECO:0000313" key="3">
    <source>
        <dbReference type="Proteomes" id="UP000068447"/>
    </source>
</evidence>
<dbReference type="KEGG" id="lal:AT746_07005"/>
<reference evidence="2 3" key="1">
    <citation type="submission" date="2015-12" db="EMBL/GenBank/DDBJ databases">
        <title>Complete genome of Lacimicrobium alkaliphilum KCTC 32984.</title>
        <authorList>
            <person name="Kim S.-G."/>
            <person name="Lee Y.-J."/>
        </authorList>
    </citation>
    <scope>NUCLEOTIDE SEQUENCE [LARGE SCALE GENOMIC DNA]</scope>
    <source>
        <strain evidence="2 3">YelD216</strain>
    </source>
</reference>
<dbReference type="AlphaFoldDB" id="A0A0U2Z6F1"/>
<dbReference type="OrthoDB" id="9767539at2"/>
<sequence>MKLSVIALSVGLSLAPMQTLLAQESLSGAIQNGDVDLSFRYRSEFVDQQGIDEDALANTLKTRFAYQSGAYQGLKLALEVDNVTAIGGETYNSTVNGHIQRPVVADPTGTEVNLATLSWQRDGMNLSLGRHRINHGDQRFVGGVGWRQNEQTFDGYRAQYNAANSLKLDYSYIYNINRIFGDDSANGNLKGDFHLLHGHYQLAEGHQLSGFGYWLDFDQAHALSTQTLGLSYQGKLAGLTLKASYARQQDNGDNSKDYSADYKMLEVSTTLAGVNLKAGIENLGADNDGAFITPLATLHKFQGFADKFLNTPAQGIQDLYLGLGTSLSDIKLNLTWHQYDSDRGSIDYGDEWNLSAGYKLNAKVSLLVKYANYQADEFATDTDKLWLMVSAKL</sequence>
<feature type="signal peptide" evidence="1">
    <location>
        <begin position="1"/>
        <end position="22"/>
    </location>
</feature>
<feature type="chain" id="PRO_5006835262" evidence="1">
    <location>
        <begin position="23"/>
        <end position="393"/>
    </location>
</feature>
<dbReference type="STRING" id="1526571.AT746_07005"/>
<evidence type="ECO:0000313" key="2">
    <source>
        <dbReference type="EMBL" id="ALS98036.1"/>
    </source>
</evidence>
<dbReference type="SUPFAM" id="SSF56935">
    <property type="entry name" value="Porins"/>
    <property type="match status" value="1"/>
</dbReference>
<dbReference type="Gene3D" id="2.40.160.10">
    <property type="entry name" value="Porin"/>
    <property type="match status" value="1"/>
</dbReference>
<keyword evidence="3" id="KW-1185">Reference proteome</keyword>
<evidence type="ECO:0000256" key="1">
    <source>
        <dbReference type="SAM" id="SignalP"/>
    </source>
</evidence>
<gene>
    <name evidence="2" type="ORF">AT746_07005</name>
</gene>
<name>A0A0U2Z6F1_9ALTE</name>
<keyword evidence="1" id="KW-0732">Signal</keyword>
<organism evidence="2 3">
    <name type="scientific">Lacimicrobium alkaliphilum</name>
    <dbReference type="NCBI Taxonomy" id="1526571"/>
    <lineage>
        <taxon>Bacteria</taxon>
        <taxon>Pseudomonadati</taxon>
        <taxon>Pseudomonadota</taxon>
        <taxon>Gammaproteobacteria</taxon>
        <taxon>Alteromonadales</taxon>
        <taxon>Alteromonadaceae</taxon>
        <taxon>Lacimicrobium</taxon>
    </lineage>
</organism>